<dbReference type="Gene3D" id="1.10.357.10">
    <property type="entry name" value="Tetracycline Repressor, domain 2"/>
    <property type="match status" value="1"/>
</dbReference>
<dbReference type="SUPFAM" id="SSF46689">
    <property type="entry name" value="Homeodomain-like"/>
    <property type="match status" value="1"/>
</dbReference>
<dbReference type="PROSITE" id="PS50977">
    <property type="entry name" value="HTH_TETR_2"/>
    <property type="match status" value="1"/>
</dbReference>
<dbReference type="InterPro" id="IPR036271">
    <property type="entry name" value="Tet_transcr_reg_TetR-rel_C_sf"/>
</dbReference>
<keyword evidence="2 4" id="KW-0238">DNA-binding</keyword>
<proteinExistence type="predicted"/>
<comment type="caution">
    <text evidence="6">The sequence shown here is derived from an EMBL/GenBank/DDBJ whole genome shotgun (WGS) entry which is preliminary data.</text>
</comment>
<evidence type="ECO:0000256" key="1">
    <source>
        <dbReference type="ARBA" id="ARBA00023015"/>
    </source>
</evidence>
<gene>
    <name evidence="6" type="ORF">WI372_16850</name>
</gene>
<feature type="domain" description="HTH tetR-type" evidence="5">
    <location>
        <begin position="6"/>
        <end position="66"/>
    </location>
</feature>
<sequence length="195" mass="21962">MPRARNFDEQVALERAMEVYWAKGYEGTSINDLVAAMGINKGSLYNTFGSKKDLFTRAFLKYDRERRRTMIAELERLGDSYAAIERLFDWFVAQSEADPDRKGCLMVNTALELPNHPADVQEVVSASLEDFEAFFERTIRLGQERGQIRASLDPSQAAPWLLSQALGLRVLSRGALPLDRLHAIRDQALEAIAPG</sequence>
<protein>
    <submittedName>
        <fullName evidence="6">TetR/AcrR family transcriptional regulator</fullName>
    </submittedName>
</protein>
<evidence type="ECO:0000256" key="3">
    <source>
        <dbReference type="ARBA" id="ARBA00023163"/>
    </source>
</evidence>
<organism evidence="6 7">
    <name type="scientific">Gaopeijia maritima</name>
    <dbReference type="NCBI Taxonomy" id="3119007"/>
    <lineage>
        <taxon>Bacteria</taxon>
        <taxon>Pseudomonadati</taxon>
        <taxon>Gemmatimonadota</taxon>
        <taxon>Longimicrobiia</taxon>
        <taxon>Gaopeijiales</taxon>
        <taxon>Gaopeijiaceae</taxon>
        <taxon>Gaopeijia</taxon>
    </lineage>
</organism>
<name>A0ABU9ED42_9BACT</name>
<evidence type="ECO:0000256" key="2">
    <source>
        <dbReference type="ARBA" id="ARBA00023125"/>
    </source>
</evidence>
<keyword evidence="3" id="KW-0804">Transcription</keyword>
<evidence type="ECO:0000259" key="5">
    <source>
        <dbReference type="PROSITE" id="PS50977"/>
    </source>
</evidence>
<accession>A0ABU9ED42</accession>
<keyword evidence="7" id="KW-1185">Reference proteome</keyword>
<dbReference type="SUPFAM" id="SSF48498">
    <property type="entry name" value="Tetracyclin repressor-like, C-terminal domain"/>
    <property type="match status" value="1"/>
</dbReference>
<keyword evidence="1" id="KW-0805">Transcription regulation</keyword>
<dbReference type="Proteomes" id="UP001484239">
    <property type="component" value="Unassembled WGS sequence"/>
</dbReference>
<dbReference type="Pfam" id="PF16925">
    <property type="entry name" value="TetR_C_13"/>
    <property type="match status" value="1"/>
</dbReference>
<feature type="DNA-binding region" description="H-T-H motif" evidence="4">
    <location>
        <begin position="29"/>
        <end position="48"/>
    </location>
</feature>
<dbReference type="RefSeq" id="WP_405282564.1">
    <property type="nucleotide sequence ID" value="NZ_CP144380.1"/>
</dbReference>
<dbReference type="InterPro" id="IPR009057">
    <property type="entry name" value="Homeodomain-like_sf"/>
</dbReference>
<evidence type="ECO:0000313" key="7">
    <source>
        <dbReference type="Proteomes" id="UP001484239"/>
    </source>
</evidence>
<dbReference type="Gene3D" id="1.10.10.60">
    <property type="entry name" value="Homeodomain-like"/>
    <property type="match status" value="1"/>
</dbReference>
<reference evidence="6 7" key="1">
    <citation type="submission" date="2024-02" db="EMBL/GenBank/DDBJ databases">
        <title>A novel Gemmatimonadota bacterium.</title>
        <authorList>
            <person name="Du Z.-J."/>
            <person name="Ye Y.-Q."/>
        </authorList>
    </citation>
    <scope>NUCLEOTIDE SEQUENCE [LARGE SCALE GENOMIC DNA]</scope>
    <source>
        <strain evidence="6 7">DH-20</strain>
    </source>
</reference>
<evidence type="ECO:0000313" key="6">
    <source>
        <dbReference type="EMBL" id="MEK9502666.1"/>
    </source>
</evidence>
<dbReference type="PANTHER" id="PTHR47506:SF1">
    <property type="entry name" value="HTH-TYPE TRANSCRIPTIONAL REGULATOR YJDC"/>
    <property type="match status" value="1"/>
</dbReference>
<dbReference type="PANTHER" id="PTHR47506">
    <property type="entry name" value="TRANSCRIPTIONAL REGULATORY PROTEIN"/>
    <property type="match status" value="1"/>
</dbReference>
<dbReference type="EMBL" id="JBBHLI010000013">
    <property type="protein sequence ID" value="MEK9502666.1"/>
    <property type="molecule type" value="Genomic_DNA"/>
</dbReference>
<dbReference type="InterPro" id="IPR011075">
    <property type="entry name" value="TetR_C"/>
</dbReference>
<evidence type="ECO:0000256" key="4">
    <source>
        <dbReference type="PROSITE-ProRule" id="PRU00335"/>
    </source>
</evidence>
<dbReference type="Pfam" id="PF00440">
    <property type="entry name" value="TetR_N"/>
    <property type="match status" value="1"/>
</dbReference>
<dbReference type="PRINTS" id="PR00455">
    <property type="entry name" value="HTHTETR"/>
</dbReference>
<dbReference type="InterPro" id="IPR001647">
    <property type="entry name" value="HTH_TetR"/>
</dbReference>